<evidence type="ECO:0000313" key="3">
    <source>
        <dbReference type="EMBL" id="TXS27991.1"/>
    </source>
</evidence>
<accession>A0A652KWH9</accession>
<feature type="region of interest" description="Disordered" evidence="1">
    <location>
        <begin position="296"/>
        <end position="320"/>
    </location>
</feature>
<organism evidence="3">
    <name type="scientific">Streptomyces sp. gb1(2016)</name>
    <dbReference type="NCBI Taxonomy" id="1828321"/>
    <lineage>
        <taxon>Bacteria</taxon>
        <taxon>Bacillati</taxon>
        <taxon>Actinomycetota</taxon>
        <taxon>Actinomycetes</taxon>
        <taxon>Kitasatosporales</taxon>
        <taxon>Streptomycetaceae</taxon>
        <taxon>Streptomyces</taxon>
    </lineage>
</organism>
<dbReference type="AlphaFoldDB" id="A0A652KWH9"/>
<protein>
    <recommendedName>
        <fullName evidence="2">BetI-type transcriptional repressor C-terminal domain-containing protein</fullName>
    </recommendedName>
</protein>
<evidence type="ECO:0000256" key="1">
    <source>
        <dbReference type="SAM" id="MobiDB-lite"/>
    </source>
</evidence>
<proteinExistence type="predicted"/>
<feature type="compositionally biased region" description="Basic and acidic residues" evidence="1">
    <location>
        <begin position="310"/>
        <end position="320"/>
    </location>
</feature>
<feature type="domain" description="BetI-type transcriptional repressor C-terminal" evidence="2">
    <location>
        <begin position="174"/>
        <end position="267"/>
    </location>
</feature>
<dbReference type="Gene3D" id="1.10.357.10">
    <property type="entry name" value="Tetracycline Repressor, domain 2"/>
    <property type="match status" value="1"/>
</dbReference>
<dbReference type="Pfam" id="PF13977">
    <property type="entry name" value="TetR_C_6"/>
    <property type="match status" value="1"/>
</dbReference>
<gene>
    <name evidence="3" type="ORF">EAO74_18770</name>
</gene>
<dbReference type="InterPro" id="IPR039538">
    <property type="entry name" value="BetI_C"/>
</dbReference>
<name>A0A652KWH9_9ACTN</name>
<comment type="caution">
    <text evidence="3">The sequence shown here is derived from an EMBL/GenBank/DDBJ whole genome shotgun (WGS) entry which is preliminary data.</text>
</comment>
<reference evidence="3" key="1">
    <citation type="submission" date="2018-10" db="EMBL/GenBank/DDBJ databases">
        <authorList>
            <person name="Hariharan J."/>
            <person name="Choudoir M.J."/>
            <person name="Diebold P."/>
            <person name="Panke-Buisse K."/>
            <person name="Campbell A.N."/>
            <person name="Buckley D.H."/>
        </authorList>
    </citation>
    <scope>NUCLEOTIDE SEQUENCE</scope>
    <source>
        <strain evidence="3">Gb1</strain>
    </source>
</reference>
<evidence type="ECO:0000259" key="2">
    <source>
        <dbReference type="Pfam" id="PF13977"/>
    </source>
</evidence>
<sequence length="320" mass="34982">MVDTSNEPHIAHKSHLPHPYDQDISHVLRHLSRITATGRKKLANSLSTAGYLAAGMWLIERNLGPDAARSACASGSRRSLERPLLGFLSQRAVAAAVAENPPPFPSRGGVPRLRTTWRSQSDFIADLINFAMWPTNYHPGYLEQRAVTTKRLVVGEDFVRAVHETAYLHTAESVRMPSVRLSLALMVLADGDDRVQRVLTDTYRGYLSSWKQVYAEVLRARGLRLRAGLGLDDLANALSAATDGVILRSIGDPHAGVVDRGRERTLMGTVALAVMHGFLEPAEDSDGLTLEQAVHARLGRPRPSGAARSDALRGERNPNP</sequence>
<dbReference type="EMBL" id="RDBM01000035">
    <property type="protein sequence ID" value="TXS27991.1"/>
    <property type="molecule type" value="Genomic_DNA"/>
</dbReference>